<reference evidence="9" key="1">
    <citation type="submission" date="2025-08" db="UniProtKB">
        <authorList>
            <consortium name="Ensembl"/>
        </authorList>
    </citation>
    <scope>IDENTIFICATION</scope>
</reference>
<evidence type="ECO:0000256" key="4">
    <source>
        <dbReference type="ARBA" id="ARBA00022621"/>
    </source>
</evidence>
<dbReference type="GO" id="GO:0020037">
    <property type="term" value="F:heme binding"/>
    <property type="evidence" value="ECO:0007669"/>
    <property type="project" value="InterPro"/>
</dbReference>
<keyword evidence="3 7" id="KW-0349">Heme</keyword>
<keyword evidence="5" id="KW-0479">Metal-binding</keyword>
<evidence type="ECO:0000256" key="5">
    <source>
        <dbReference type="ARBA" id="ARBA00022723"/>
    </source>
</evidence>
<dbReference type="GO" id="GO:0072562">
    <property type="term" value="C:blood microparticle"/>
    <property type="evidence" value="ECO:0007669"/>
    <property type="project" value="TreeGrafter"/>
</dbReference>
<evidence type="ECO:0000256" key="2">
    <source>
        <dbReference type="ARBA" id="ARBA00022448"/>
    </source>
</evidence>
<evidence type="ECO:0000256" key="1">
    <source>
        <dbReference type="ARBA" id="ARBA00008705"/>
    </source>
</evidence>
<accession>A0A8C5Q9R8</accession>
<protein>
    <recommendedName>
        <fullName evidence="8">Globin domain-containing protein</fullName>
    </recommendedName>
</protein>
<dbReference type="OrthoDB" id="8751793at2759"/>
<dbReference type="GO" id="GO:0005833">
    <property type="term" value="C:hemoglobin complex"/>
    <property type="evidence" value="ECO:0007669"/>
    <property type="project" value="InterPro"/>
</dbReference>
<dbReference type="InterPro" id="IPR002338">
    <property type="entry name" value="Hemoglobin_a-typ"/>
</dbReference>
<keyword evidence="6" id="KW-0408">Iron</keyword>
<sequence length="142" mass="15776">MALTADDKKQVKNIWSHIAPNAETWGSEALDRMFKSELQTTTYFSKYDLHTGSPHLKSHGKKVMDALTEAVNHLDNIPGALSKLSDLHAYELRVDPGNFPLLAHCILVVLAIHLPKKLDVCTHQALDKFLAAVACALTSKYR</sequence>
<dbReference type="Proteomes" id="UP000694569">
    <property type="component" value="Unplaced"/>
</dbReference>
<keyword evidence="10" id="KW-1185">Reference proteome</keyword>
<dbReference type="GO" id="GO:0043177">
    <property type="term" value="F:organic acid binding"/>
    <property type="evidence" value="ECO:0007669"/>
    <property type="project" value="TreeGrafter"/>
</dbReference>
<dbReference type="GO" id="GO:0005506">
    <property type="term" value="F:iron ion binding"/>
    <property type="evidence" value="ECO:0007669"/>
    <property type="project" value="InterPro"/>
</dbReference>
<dbReference type="PANTHER" id="PTHR11442:SF48">
    <property type="entry name" value="HEMOGLOBIN SUBUNIT ALPHA"/>
    <property type="match status" value="1"/>
</dbReference>
<proteinExistence type="inferred from homology"/>
<dbReference type="Gene3D" id="1.10.490.10">
    <property type="entry name" value="Globins"/>
    <property type="match status" value="1"/>
</dbReference>
<keyword evidence="4 7" id="KW-0561">Oxygen transport</keyword>
<dbReference type="PRINTS" id="PR00612">
    <property type="entry name" value="ALPHAHAEM"/>
</dbReference>
<dbReference type="GO" id="GO:0005344">
    <property type="term" value="F:oxygen carrier activity"/>
    <property type="evidence" value="ECO:0007669"/>
    <property type="project" value="UniProtKB-KW"/>
</dbReference>
<evidence type="ECO:0000256" key="6">
    <source>
        <dbReference type="ARBA" id="ARBA00023004"/>
    </source>
</evidence>
<dbReference type="PROSITE" id="PS01033">
    <property type="entry name" value="GLOBIN"/>
    <property type="match status" value="1"/>
</dbReference>
<dbReference type="FunFam" id="1.10.490.10:FF:000002">
    <property type="entry name" value="Hemoglobin subunit alpha"/>
    <property type="match status" value="1"/>
</dbReference>
<dbReference type="InterPro" id="IPR009050">
    <property type="entry name" value="Globin-like_sf"/>
</dbReference>
<keyword evidence="2 7" id="KW-0813">Transport</keyword>
<dbReference type="InterPro" id="IPR012292">
    <property type="entry name" value="Globin/Proto"/>
</dbReference>
<dbReference type="Ensembl" id="ENSLLET00000034771.1">
    <property type="protein sequence ID" value="ENSLLEP00000033496.1"/>
    <property type="gene ID" value="ENSLLEG00000021210.1"/>
</dbReference>
<dbReference type="GO" id="GO:0019825">
    <property type="term" value="F:oxygen binding"/>
    <property type="evidence" value="ECO:0007669"/>
    <property type="project" value="InterPro"/>
</dbReference>
<dbReference type="InterPro" id="IPR050056">
    <property type="entry name" value="Hemoglobin_oxygen_transport"/>
</dbReference>
<dbReference type="PANTHER" id="PTHR11442">
    <property type="entry name" value="HEMOGLOBIN FAMILY MEMBER"/>
    <property type="match status" value="1"/>
</dbReference>
<evidence type="ECO:0000313" key="9">
    <source>
        <dbReference type="Ensembl" id="ENSLLEP00000033496.1"/>
    </source>
</evidence>
<dbReference type="CDD" id="cd08927">
    <property type="entry name" value="Hb-alpha-like"/>
    <property type="match status" value="1"/>
</dbReference>
<reference evidence="9" key="2">
    <citation type="submission" date="2025-09" db="UniProtKB">
        <authorList>
            <consortium name="Ensembl"/>
        </authorList>
    </citation>
    <scope>IDENTIFICATION</scope>
</reference>
<dbReference type="GO" id="GO:0031720">
    <property type="term" value="F:haptoglobin binding"/>
    <property type="evidence" value="ECO:0007669"/>
    <property type="project" value="TreeGrafter"/>
</dbReference>
<dbReference type="Pfam" id="PF00042">
    <property type="entry name" value="Globin"/>
    <property type="match status" value="1"/>
</dbReference>
<name>A0A8C5Q9R8_9ANUR</name>
<dbReference type="GO" id="GO:0042744">
    <property type="term" value="P:hydrogen peroxide catabolic process"/>
    <property type="evidence" value="ECO:0007669"/>
    <property type="project" value="TreeGrafter"/>
</dbReference>
<dbReference type="InterPro" id="IPR002339">
    <property type="entry name" value="Hemoglobin_pi"/>
</dbReference>
<dbReference type="InterPro" id="IPR000971">
    <property type="entry name" value="Globin"/>
</dbReference>
<dbReference type="GO" id="GO:0031838">
    <property type="term" value="C:haptoglobin-hemoglobin complex"/>
    <property type="evidence" value="ECO:0007669"/>
    <property type="project" value="TreeGrafter"/>
</dbReference>
<organism evidence="9 10">
    <name type="scientific">Leptobrachium leishanense</name>
    <name type="common">Leishan spiny toad</name>
    <dbReference type="NCBI Taxonomy" id="445787"/>
    <lineage>
        <taxon>Eukaryota</taxon>
        <taxon>Metazoa</taxon>
        <taxon>Chordata</taxon>
        <taxon>Craniata</taxon>
        <taxon>Vertebrata</taxon>
        <taxon>Euteleostomi</taxon>
        <taxon>Amphibia</taxon>
        <taxon>Batrachia</taxon>
        <taxon>Anura</taxon>
        <taxon>Pelobatoidea</taxon>
        <taxon>Megophryidae</taxon>
        <taxon>Leptobrachium</taxon>
    </lineage>
</organism>
<dbReference type="SUPFAM" id="SSF46458">
    <property type="entry name" value="Globin-like"/>
    <property type="match status" value="1"/>
</dbReference>
<feature type="domain" description="Globin" evidence="8">
    <location>
        <begin position="2"/>
        <end position="142"/>
    </location>
</feature>
<dbReference type="GeneTree" id="ENSGT00940000154590"/>
<dbReference type="PRINTS" id="PR00815">
    <property type="entry name" value="PIHAEM"/>
</dbReference>
<evidence type="ECO:0000256" key="3">
    <source>
        <dbReference type="ARBA" id="ARBA00022617"/>
    </source>
</evidence>
<evidence type="ECO:0000256" key="7">
    <source>
        <dbReference type="RuleBase" id="RU000356"/>
    </source>
</evidence>
<dbReference type="GO" id="GO:0004601">
    <property type="term" value="F:peroxidase activity"/>
    <property type="evidence" value="ECO:0007669"/>
    <property type="project" value="TreeGrafter"/>
</dbReference>
<evidence type="ECO:0000313" key="10">
    <source>
        <dbReference type="Proteomes" id="UP000694569"/>
    </source>
</evidence>
<comment type="similarity">
    <text evidence="1 7">Belongs to the globin family.</text>
</comment>
<evidence type="ECO:0000259" key="8">
    <source>
        <dbReference type="PROSITE" id="PS01033"/>
    </source>
</evidence>
<dbReference type="AlphaFoldDB" id="A0A8C5Q9R8"/>